<proteinExistence type="predicted"/>
<evidence type="ECO:0000256" key="1">
    <source>
        <dbReference type="SAM" id="SignalP"/>
    </source>
</evidence>
<organism evidence="2 3">
    <name type="scientific">Aplosporella prunicola CBS 121167</name>
    <dbReference type="NCBI Taxonomy" id="1176127"/>
    <lineage>
        <taxon>Eukaryota</taxon>
        <taxon>Fungi</taxon>
        <taxon>Dikarya</taxon>
        <taxon>Ascomycota</taxon>
        <taxon>Pezizomycotina</taxon>
        <taxon>Dothideomycetes</taxon>
        <taxon>Dothideomycetes incertae sedis</taxon>
        <taxon>Botryosphaeriales</taxon>
        <taxon>Aplosporellaceae</taxon>
        <taxon>Aplosporella</taxon>
    </lineage>
</organism>
<dbReference type="EMBL" id="ML995489">
    <property type="protein sequence ID" value="KAF2140801.1"/>
    <property type="molecule type" value="Genomic_DNA"/>
</dbReference>
<keyword evidence="3" id="KW-1185">Reference proteome</keyword>
<reference evidence="2" key="1">
    <citation type="journal article" date="2020" name="Stud. Mycol.">
        <title>101 Dothideomycetes genomes: a test case for predicting lifestyles and emergence of pathogens.</title>
        <authorList>
            <person name="Haridas S."/>
            <person name="Albert R."/>
            <person name="Binder M."/>
            <person name="Bloem J."/>
            <person name="Labutti K."/>
            <person name="Salamov A."/>
            <person name="Andreopoulos B."/>
            <person name="Baker S."/>
            <person name="Barry K."/>
            <person name="Bills G."/>
            <person name="Bluhm B."/>
            <person name="Cannon C."/>
            <person name="Castanera R."/>
            <person name="Culley D."/>
            <person name="Daum C."/>
            <person name="Ezra D."/>
            <person name="Gonzalez J."/>
            <person name="Henrissat B."/>
            <person name="Kuo A."/>
            <person name="Liang C."/>
            <person name="Lipzen A."/>
            <person name="Lutzoni F."/>
            <person name="Magnuson J."/>
            <person name="Mondo S."/>
            <person name="Nolan M."/>
            <person name="Ohm R."/>
            <person name="Pangilinan J."/>
            <person name="Park H.-J."/>
            <person name="Ramirez L."/>
            <person name="Alfaro M."/>
            <person name="Sun H."/>
            <person name="Tritt A."/>
            <person name="Yoshinaga Y."/>
            <person name="Zwiers L.-H."/>
            <person name="Turgeon B."/>
            <person name="Goodwin S."/>
            <person name="Spatafora J."/>
            <person name="Crous P."/>
            <person name="Grigoriev I."/>
        </authorList>
    </citation>
    <scope>NUCLEOTIDE SEQUENCE</scope>
    <source>
        <strain evidence="2">CBS 121167</strain>
    </source>
</reference>
<dbReference type="Proteomes" id="UP000799438">
    <property type="component" value="Unassembled WGS sequence"/>
</dbReference>
<gene>
    <name evidence="2" type="ORF">K452DRAFT_309896</name>
</gene>
<dbReference type="GeneID" id="54300782"/>
<keyword evidence="1" id="KW-0732">Signal</keyword>
<dbReference type="OrthoDB" id="4360731at2759"/>
<dbReference type="AlphaFoldDB" id="A0A6A6BE88"/>
<feature type="signal peptide" evidence="1">
    <location>
        <begin position="1"/>
        <end position="21"/>
    </location>
</feature>
<evidence type="ECO:0000313" key="2">
    <source>
        <dbReference type="EMBL" id="KAF2140801.1"/>
    </source>
</evidence>
<protein>
    <recommendedName>
        <fullName evidence="4">Hydrophobin</fullName>
    </recommendedName>
</protein>
<feature type="chain" id="PRO_5025615276" description="Hydrophobin" evidence="1">
    <location>
        <begin position="22"/>
        <end position="123"/>
    </location>
</feature>
<dbReference type="RefSeq" id="XP_033396514.1">
    <property type="nucleotide sequence ID" value="XM_033543285.1"/>
</dbReference>
<accession>A0A6A6BE88</accession>
<evidence type="ECO:0000313" key="3">
    <source>
        <dbReference type="Proteomes" id="UP000799438"/>
    </source>
</evidence>
<sequence length="123" mass="12949">MMFSTITGPLMAAFFAASAIAAPNSAGHKAEIIPRQAEIQCNLLQCLGVIGTIPCVVNALNGGDTEGAAECAVGGSGTVRITSSSFLLFLDFLTVRRFVLAYRAFLKRRLSPNTLDSVPKGQD</sequence>
<name>A0A6A6BE88_9PEZI</name>
<evidence type="ECO:0008006" key="4">
    <source>
        <dbReference type="Google" id="ProtNLM"/>
    </source>
</evidence>